<feature type="domain" description="Aromatic amino acid beta-eliminating lyase/threonine aldolase" evidence="4">
    <location>
        <begin position="39"/>
        <end position="293"/>
    </location>
</feature>
<comment type="caution">
    <text evidence="5">The sequence shown here is derived from an EMBL/GenBank/DDBJ whole genome shotgun (WGS) entry which is preliminary data.</text>
</comment>
<evidence type="ECO:0000259" key="4">
    <source>
        <dbReference type="Pfam" id="PF01212"/>
    </source>
</evidence>
<dbReference type="AlphaFoldDB" id="G9WX33"/>
<dbReference type="Gene3D" id="3.40.640.10">
    <property type="entry name" value="Type I PLP-dependent aspartate aminotransferase-like (Major domain)"/>
    <property type="match status" value="1"/>
</dbReference>
<dbReference type="PATRIC" id="fig|796944.3.peg.2157"/>
<evidence type="ECO:0000313" key="6">
    <source>
        <dbReference type="Proteomes" id="UP000003527"/>
    </source>
</evidence>
<dbReference type="PANTHER" id="PTHR48097">
    <property type="entry name" value="L-THREONINE ALDOLASE-RELATED"/>
    <property type="match status" value="1"/>
</dbReference>
<dbReference type="PANTHER" id="PTHR48097:SF5">
    <property type="entry name" value="LOW SPECIFICITY L-THREONINE ALDOLASE"/>
    <property type="match status" value="1"/>
</dbReference>
<dbReference type="Proteomes" id="UP000003527">
    <property type="component" value="Unassembled WGS sequence"/>
</dbReference>
<dbReference type="RefSeq" id="WP_009537181.1">
    <property type="nucleotide sequence ID" value="NZ_JH414505.1"/>
</dbReference>
<evidence type="ECO:0000256" key="2">
    <source>
        <dbReference type="ARBA" id="ARBA00006966"/>
    </source>
</evidence>
<keyword evidence="3" id="KW-0663">Pyridoxal phosphate</keyword>
<dbReference type="InterPro" id="IPR015422">
    <property type="entry name" value="PyrdxlP-dep_Trfase_small"/>
</dbReference>
<protein>
    <recommendedName>
        <fullName evidence="4">Aromatic amino acid beta-eliminating lyase/threonine aldolase domain-containing protein</fullName>
    </recommendedName>
</protein>
<comment type="cofactor">
    <cofactor evidence="1">
        <name>pyridoxal 5'-phosphate</name>
        <dbReference type="ChEBI" id="CHEBI:597326"/>
    </cofactor>
</comment>
<dbReference type="HOGENOM" id="CLU_049619_1_0_9"/>
<sequence>MQSKECGEKRLYFNSDYLAGCHERILQSLIETNLIKAPGYGTDEFTLAAKKKILNACELEEGDVYFLVGGTQTNDTVISTFLRSYEGVISADTGHIATHEAGIIEVHGHKVLTIPHKEGKIYPAQIREYMVHFHADGNNAHMVQPRLVYLSQPTEFGTLYSLQELKDIREICNAYSLSLYVDGARLAYALACPENDVRLPDLAKLCDAFYIGGTKCGALFGEAVVIPEKRNFPFFPTTIKQHGALLAKGKALGVQFDALFTDNLYLQIGKHAIELADKIRSALRKKGIPLAVSSPTNQIFILLKKDEAERIGKAVELTHWDDPDDEHSILRICTSWSTEEEDVEKLLAIL</sequence>
<keyword evidence="6" id="KW-1185">Reference proteome</keyword>
<proteinExistence type="inferred from homology"/>
<evidence type="ECO:0000313" key="5">
    <source>
        <dbReference type="EMBL" id="EHL09366.1"/>
    </source>
</evidence>
<dbReference type="SUPFAM" id="SSF53383">
    <property type="entry name" value="PLP-dependent transferases"/>
    <property type="match status" value="1"/>
</dbReference>
<dbReference type="Gene3D" id="3.90.1150.10">
    <property type="entry name" value="Aspartate Aminotransferase, domain 1"/>
    <property type="match status" value="1"/>
</dbReference>
<evidence type="ECO:0000256" key="3">
    <source>
        <dbReference type="ARBA" id="ARBA00022898"/>
    </source>
</evidence>
<gene>
    <name evidence="5" type="ORF">HMPREF9624_01407</name>
</gene>
<name>G9WX33_9FIRM</name>
<dbReference type="GO" id="GO:0016829">
    <property type="term" value="F:lyase activity"/>
    <property type="evidence" value="ECO:0007669"/>
    <property type="project" value="InterPro"/>
</dbReference>
<accession>G9WX33</accession>
<dbReference type="InterPro" id="IPR001597">
    <property type="entry name" value="ArAA_b-elim_lyase/Thr_aldolase"/>
</dbReference>
<dbReference type="GO" id="GO:0006520">
    <property type="term" value="P:amino acid metabolic process"/>
    <property type="evidence" value="ECO:0007669"/>
    <property type="project" value="InterPro"/>
</dbReference>
<dbReference type="InterPro" id="IPR015421">
    <property type="entry name" value="PyrdxlP-dep_Trfase_major"/>
</dbReference>
<reference evidence="5 6" key="1">
    <citation type="submission" date="2011-08" db="EMBL/GenBank/DDBJ databases">
        <title>The Genome Sequence of Oribacterium sp. ACB7.</title>
        <authorList>
            <consortium name="The Broad Institute Genome Sequencing Platform"/>
            <person name="Earl A."/>
            <person name="Ward D."/>
            <person name="Feldgarden M."/>
            <person name="Gevers D."/>
            <person name="Sizova M."/>
            <person name="Hazen A."/>
            <person name="Epstein S."/>
            <person name="Young S.K."/>
            <person name="Zeng Q."/>
            <person name="Gargeya S."/>
            <person name="Fitzgerald M."/>
            <person name="Haas B."/>
            <person name="Abouelleil A."/>
            <person name="Alvarado L."/>
            <person name="Arachchi H.M."/>
            <person name="Berlin A."/>
            <person name="Brown A."/>
            <person name="Chapman S.B."/>
            <person name="Chen Z."/>
            <person name="Dunbar C."/>
            <person name="Freedman E."/>
            <person name="Gearin G."/>
            <person name="Gellesch M."/>
            <person name="Goldberg J."/>
            <person name="Griggs A."/>
            <person name="Gujja S."/>
            <person name="Heiman D."/>
            <person name="Howarth C."/>
            <person name="Larson L."/>
            <person name="Lui A."/>
            <person name="MacDonald P.J.P."/>
            <person name="Montmayeur A."/>
            <person name="Murphy C."/>
            <person name="Neiman D."/>
            <person name="Pearson M."/>
            <person name="Priest M."/>
            <person name="Roberts A."/>
            <person name="Saif S."/>
            <person name="Shea T."/>
            <person name="Shenoy N."/>
            <person name="Sisk P."/>
            <person name="Stolte C."/>
            <person name="Sykes S."/>
            <person name="Wortman J."/>
            <person name="Nusbaum C."/>
            <person name="Birren B."/>
        </authorList>
    </citation>
    <scope>NUCLEOTIDE SEQUENCE [LARGE SCALE GENOMIC DNA]</scope>
    <source>
        <strain evidence="5 6">ACB7</strain>
    </source>
</reference>
<evidence type="ECO:0000256" key="1">
    <source>
        <dbReference type="ARBA" id="ARBA00001933"/>
    </source>
</evidence>
<dbReference type="EMBL" id="AFZD01000021">
    <property type="protein sequence ID" value="EHL09366.1"/>
    <property type="molecule type" value="Genomic_DNA"/>
</dbReference>
<dbReference type="InterPro" id="IPR015424">
    <property type="entry name" value="PyrdxlP-dep_Trfase"/>
</dbReference>
<comment type="similarity">
    <text evidence="2">Belongs to the threonine aldolase family.</text>
</comment>
<organism evidence="5 6">
    <name type="scientific">Oribacterium asaccharolyticum ACB7</name>
    <dbReference type="NCBI Taxonomy" id="796944"/>
    <lineage>
        <taxon>Bacteria</taxon>
        <taxon>Bacillati</taxon>
        <taxon>Bacillota</taxon>
        <taxon>Clostridia</taxon>
        <taxon>Lachnospirales</taxon>
        <taxon>Lachnospiraceae</taxon>
        <taxon>Oribacterium</taxon>
    </lineage>
</organism>
<dbReference type="Pfam" id="PF01212">
    <property type="entry name" value="Beta_elim_lyase"/>
    <property type="match status" value="1"/>
</dbReference>